<organism evidence="3 4">
    <name type="scientific">Caenorhabditis auriculariae</name>
    <dbReference type="NCBI Taxonomy" id="2777116"/>
    <lineage>
        <taxon>Eukaryota</taxon>
        <taxon>Metazoa</taxon>
        <taxon>Ecdysozoa</taxon>
        <taxon>Nematoda</taxon>
        <taxon>Chromadorea</taxon>
        <taxon>Rhabditida</taxon>
        <taxon>Rhabditina</taxon>
        <taxon>Rhabditomorpha</taxon>
        <taxon>Rhabditoidea</taxon>
        <taxon>Rhabditidae</taxon>
        <taxon>Peloderinae</taxon>
        <taxon>Caenorhabditis</taxon>
    </lineage>
</organism>
<keyword evidence="2" id="KW-0732">Signal</keyword>
<dbReference type="InterPro" id="IPR045860">
    <property type="entry name" value="Snake_toxin-like_sf"/>
</dbReference>
<gene>
    <name evidence="3" type="ORF">CAUJ_LOCUS13237</name>
</gene>
<reference evidence="3" key="1">
    <citation type="submission" date="2020-10" db="EMBL/GenBank/DDBJ databases">
        <authorList>
            <person name="Kikuchi T."/>
        </authorList>
    </citation>
    <scope>NUCLEOTIDE SEQUENCE</scope>
    <source>
        <strain evidence="3">NKZ352</strain>
    </source>
</reference>
<keyword evidence="1" id="KW-1133">Transmembrane helix</keyword>
<dbReference type="OrthoDB" id="5848167at2759"/>
<evidence type="ECO:0000313" key="3">
    <source>
        <dbReference type="EMBL" id="CAD6197328.1"/>
    </source>
</evidence>
<sequence>MLRIFLFLSIIHVSNALFCYNDTMQRIQCDPASLFCIKFTTGNVVTRGCSGVTLCYDEDPWCYPINRTGGIESQYCCCDQDMCNLSLYYQPISLLIFIVSIIFLGILQ</sequence>
<protein>
    <recommendedName>
        <fullName evidence="5">UPAR/Ly6 domain-containing protein</fullName>
    </recommendedName>
</protein>
<feature type="chain" id="PRO_5035737625" description="UPAR/Ly6 domain-containing protein" evidence="2">
    <location>
        <begin position="17"/>
        <end position="108"/>
    </location>
</feature>
<keyword evidence="4" id="KW-1185">Reference proteome</keyword>
<evidence type="ECO:0000313" key="4">
    <source>
        <dbReference type="Proteomes" id="UP000835052"/>
    </source>
</evidence>
<evidence type="ECO:0000256" key="1">
    <source>
        <dbReference type="SAM" id="Phobius"/>
    </source>
</evidence>
<feature type="transmembrane region" description="Helical" evidence="1">
    <location>
        <begin position="87"/>
        <end position="107"/>
    </location>
</feature>
<proteinExistence type="predicted"/>
<keyword evidence="1" id="KW-0812">Transmembrane</keyword>
<dbReference type="SUPFAM" id="SSF57302">
    <property type="entry name" value="Snake toxin-like"/>
    <property type="match status" value="1"/>
</dbReference>
<evidence type="ECO:0008006" key="5">
    <source>
        <dbReference type="Google" id="ProtNLM"/>
    </source>
</evidence>
<evidence type="ECO:0000256" key="2">
    <source>
        <dbReference type="SAM" id="SignalP"/>
    </source>
</evidence>
<comment type="caution">
    <text evidence="3">The sequence shown here is derived from an EMBL/GenBank/DDBJ whole genome shotgun (WGS) entry which is preliminary data.</text>
</comment>
<keyword evidence="1" id="KW-0472">Membrane</keyword>
<dbReference type="AlphaFoldDB" id="A0A8S1HS57"/>
<accession>A0A8S1HS57</accession>
<name>A0A8S1HS57_9PELO</name>
<dbReference type="Proteomes" id="UP000835052">
    <property type="component" value="Unassembled WGS sequence"/>
</dbReference>
<dbReference type="EMBL" id="CAJGYM010000091">
    <property type="protein sequence ID" value="CAD6197328.1"/>
    <property type="molecule type" value="Genomic_DNA"/>
</dbReference>
<feature type="signal peptide" evidence="2">
    <location>
        <begin position="1"/>
        <end position="16"/>
    </location>
</feature>